<name>A0A9P8RL67_9PEZI</name>
<comment type="caution">
    <text evidence="2">The sequence shown here is derived from an EMBL/GenBank/DDBJ whole genome shotgun (WGS) entry which is preliminary data.</text>
</comment>
<feature type="region of interest" description="Disordered" evidence="1">
    <location>
        <begin position="358"/>
        <end position="395"/>
    </location>
</feature>
<protein>
    <submittedName>
        <fullName evidence="2">Uncharacterized protein</fullName>
    </submittedName>
</protein>
<organism evidence="2 3">
    <name type="scientific">Trichoglossum hirsutum</name>
    <dbReference type="NCBI Taxonomy" id="265104"/>
    <lineage>
        <taxon>Eukaryota</taxon>
        <taxon>Fungi</taxon>
        <taxon>Dikarya</taxon>
        <taxon>Ascomycota</taxon>
        <taxon>Pezizomycotina</taxon>
        <taxon>Geoglossomycetes</taxon>
        <taxon>Geoglossales</taxon>
        <taxon>Geoglossaceae</taxon>
        <taxon>Trichoglossum</taxon>
    </lineage>
</organism>
<keyword evidence="3" id="KW-1185">Reference proteome</keyword>
<accession>A0A9P8RL67</accession>
<gene>
    <name evidence="2" type="ORF">GP486_006037</name>
</gene>
<reference evidence="2" key="1">
    <citation type="submission" date="2021-03" db="EMBL/GenBank/DDBJ databases">
        <title>Comparative genomics and phylogenomic investigation of the class Geoglossomycetes provide insights into ecological specialization and systematics.</title>
        <authorList>
            <person name="Melie T."/>
            <person name="Pirro S."/>
            <person name="Miller A.N."/>
            <person name="Quandt A."/>
        </authorList>
    </citation>
    <scope>NUCLEOTIDE SEQUENCE</scope>
    <source>
        <strain evidence="2">CAQ_001_2017</strain>
    </source>
</reference>
<evidence type="ECO:0000313" key="3">
    <source>
        <dbReference type="Proteomes" id="UP000750711"/>
    </source>
</evidence>
<proteinExistence type="predicted"/>
<dbReference type="Proteomes" id="UP000750711">
    <property type="component" value="Unassembled WGS sequence"/>
</dbReference>
<sequence>MSKSLRVRAPFDPIAAEYADLKYDEGSGALYVETYSQTVSASASQWAWKARGRAGGATGRQDGVLGAPSLESSAMRSVLENLSSITVDVLQWVPWRIGERIWKEVVRAQLDSFHIWRVFVTVYHEEEEMSLMYHRQSIIKPSIPLDGYVKPIVSESFHWITHLSISNVIFSRSELVNLSKLVNIGALDILASPRFPQISRDTMEDGIVRAWSRAAAEEGAFPKLRVLMLRYHTEVTPRSLEYINSFPSLMLYNVTGCSITARSEAKARKLGWTCEAGRDLVEALHRDKEMARSWDLPIHACFRRAGVLQSLDTSKVESVKRIDKLPVLNFRIGPNASEDLFTAFLKLDMLFFQRLPPDDTGTASESEASKKDGPEDDRPEPSPPHKRRKLKVSKHKNFEELLKEFGGM</sequence>
<dbReference type="EMBL" id="JAGHQM010001262">
    <property type="protein sequence ID" value="KAH0556023.1"/>
    <property type="molecule type" value="Genomic_DNA"/>
</dbReference>
<feature type="compositionally biased region" description="Basic residues" evidence="1">
    <location>
        <begin position="384"/>
        <end position="395"/>
    </location>
</feature>
<evidence type="ECO:0000256" key="1">
    <source>
        <dbReference type="SAM" id="MobiDB-lite"/>
    </source>
</evidence>
<dbReference type="AlphaFoldDB" id="A0A9P8RL67"/>
<evidence type="ECO:0000313" key="2">
    <source>
        <dbReference type="EMBL" id="KAH0556023.1"/>
    </source>
</evidence>